<evidence type="ECO:0000256" key="3">
    <source>
        <dbReference type="ARBA" id="ARBA00009914"/>
    </source>
</evidence>
<keyword evidence="4" id="KW-0158">Chromosome</keyword>
<evidence type="ECO:0000313" key="12">
    <source>
        <dbReference type="EMBL" id="CAB3262173.1"/>
    </source>
</evidence>
<evidence type="ECO:0000256" key="5">
    <source>
        <dbReference type="ARBA" id="ARBA00022618"/>
    </source>
</evidence>
<gene>
    <name evidence="12" type="primary">LOC100178363</name>
</gene>
<dbReference type="EMBL" id="LR786567">
    <property type="protein sequence ID" value="CAB3262173.1"/>
    <property type="molecule type" value="mRNA"/>
</dbReference>
<dbReference type="GO" id="GO:0005634">
    <property type="term" value="C:nucleus"/>
    <property type="evidence" value="ECO:0007669"/>
    <property type="project" value="UniProtKB-SubCell"/>
</dbReference>
<feature type="region of interest" description="Disordered" evidence="10">
    <location>
        <begin position="1"/>
        <end position="22"/>
    </location>
</feature>
<evidence type="ECO:0000256" key="10">
    <source>
        <dbReference type="SAM" id="MobiDB-lite"/>
    </source>
</evidence>
<evidence type="ECO:0000256" key="8">
    <source>
        <dbReference type="ARBA" id="ARBA00023306"/>
    </source>
</evidence>
<evidence type="ECO:0000256" key="4">
    <source>
        <dbReference type="ARBA" id="ARBA00022454"/>
    </source>
</evidence>
<keyword evidence="5" id="KW-0132">Cell division</keyword>
<reference evidence="12" key="1">
    <citation type="submission" date="2020-04" db="EMBL/GenBank/DDBJ databases">
        <authorList>
            <person name="Neveu A P."/>
        </authorList>
    </citation>
    <scope>NUCLEOTIDE SEQUENCE</scope>
    <source>
        <tissue evidence="12">Whole embryo</tissue>
    </source>
</reference>
<dbReference type="GO" id="GO:0051301">
    <property type="term" value="P:cell division"/>
    <property type="evidence" value="ECO:0007669"/>
    <property type="project" value="UniProtKB-KW"/>
</dbReference>
<evidence type="ECO:0000256" key="9">
    <source>
        <dbReference type="ARBA" id="ARBA00023328"/>
    </source>
</evidence>
<dbReference type="Pfam" id="PF10444">
    <property type="entry name" value="Nbl1_Borealin_N"/>
    <property type="match status" value="1"/>
</dbReference>
<keyword evidence="6" id="KW-0498">Mitosis</keyword>
<dbReference type="AlphaFoldDB" id="A0A6F9DH08"/>
<protein>
    <submittedName>
        <fullName evidence="12">Uncharacterized protein LOC100178363</fullName>
    </submittedName>
</protein>
<evidence type="ECO:0000256" key="7">
    <source>
        <dbReference type="ARBA" id="ARBA00023242"/>
    </source>
</evidence>
<dbReference type="GO" id="GO:0000775">
    <property type="term" value="C:chromosome, centromeric region"/>
    <property type="evidence" value="ECO:0007669"/>
    <property type="project" value="UniProtKB-SubCell"/>
</dbReference>
<feature type="compositionally biased region" description="Basic residues" evidence="10">
    <location>
        <begin position="111"/>
        <end position="137"/>
    </location>
</feature>
<dbReference type="InterPro" id="IPR018867">
    <property type="entry name" value="Cell_div_borealin"/>
</dbReference>
<feature type="domain" description="Borealin N-terminal" evidence="11">
    <location>
        <begin position="26"/>
        <end position="79"/>
    </location>
</feature>
<dbReference type="PANTHER" id="PTHR16040:SF7">
    <property type="entry name" value="AUSTRALIN, ISOFORM A-RELATED"/>
    <property type="match status" value="1"/>
</dbReference>
<name>A0A6F9DH08_9ASCI</name>
<keyword evidence="9" id="KW-0137">Centromere</keyword>
<evidence type="ECO:0000256" key="2">
    <source>
        <dbReference type="ARBA" id="ARBA00004584"/>
    </source>
</evidence>
<evidence type="ECO:0000256" key="1">
    <source>
        <dbReference type="ARBA" id="ARBA00004123"/>
    </source>
</evidence>
<sequence length="224" mass="25822">MARKRKIKKRVSSQVSSEDEKERKCEAFAEDFIDQVNAEIKQYETATENLIGELKKEMHTTLTSIPEHIRRMTVKEYVELYLNKMNELSEQKNEDEKTNDKISPQPVKGNKTAKKPTTTRKVPRKTRKTSVSTRKKTVYQTPTNKKPFSFKMIEGTPMLTVGGRRPNLLDKPRSLRSEDDIASIQLNMFSDRGSPVNFMGSQLSEEMRRKFAIAFQTVADELGK</sequence>
<dbReference type="GO" id="GO:0000070">
    <property type="term" value="P:mitotic sister chromatid segregation"/>
    <property type="evidence" value="ECO:0007669"/>
    <property type="project" value="TreeGrafter"/>
</dbReference>
<keyword evidence="8" id="KW-0131">Cell cycle</keyword>
<feature type="region of interest" description="Disordered" evidence="10">
    <location>
        <begin position="90"/>
        <end position="139"/>
    </location>
</feature>
<comment type="subcellular location">
    <subcellularLocation>
        <location evidence="2">Chromosome</location>
        <location evidence="2">Centromere</location>
    </subcellularLocation>
    <subcellularLocation>
        <location evidence="1">Nucleus</location>
    </subcellularLocation>
</comment>
<dbReference type="Gene3D" id="6.10.250.1900">
    <property type="match status" value="1"/>
</dbReference>
<evidence type="ECO:0000256" key="6">
    <source>
        <dbReference type="ARBA" id="ARBA00022776"/>
    </source>
</evidence>
<dbReference type="GO" id="GO:0032133">
    <property type="term" value="C:chromosome passenger complex"/>
    <property type="evidence" value="ECO:0007669"/>
    <property type="project" value="TreeGrafter"/>
</dbReference>
<organism evidence="12">
    <name type="scientific">Phallusia mammillata</name>
    <dbReference type="NCBI Taxonomy" id="59560"/>
    <lineage>
        <taxon>Eukaryota</taxon>
        <taxon>Metazoa</taxon>
        <taxon>Chordata</taxon>
        <taxon>Tunicata</taxon>
        <taxon>Ascidiacea</taxon>
        <taxon>Phlebobranchia</taxon>
        <taxon>Ascidiidae</taxon>
        <taxon>Phallusia</taxon>
    </lineage>
</organism>
<evidence type="ECO:0000259" key="11">
    <source>
        <dbReference type="Pfam" id="PF10444"/>
    </source>
</evidence>
<proteinExistence type="evidence at transcript level"/>
<dbReference type="InterPro" id="IPR018851">
    <property type="entry name" value="Borealin_N"/>
</dbReference>
<accession>A0A6F9DH08</accession>
<keyword evidence="7" id="KW-0539">Nucleus</keyword>
<dbReference type="GO" id="GO:0051233">
    <property type="term" value="C:spindle midzone"/>
    <property type="evidence" value="ECO:0007669"/>
    <property type="project" value="TreeGrafter"/>
</dbReference>
<dbReference type="PANTHER" id="PTHR16040">
    <property type="entry name" value="AUSTRALIN, ISOFORM A-RELATED"/>
    <property type="match status" value="1"/>
</dbReference>
<feature type="compositionally biased region" description="Basic residues" evidence="10">
    <location>
        <begin position="1"/>
        <end position="11"/>
    </location>
</feature>
<comment type="similarity">
    <text evidence="3">Belongs to the borealin family.</text>
</comment>
<feature type="compositionally biased region" description="Basic and acidic residues" evidence="10">
    <location>
        <begin position="90"/>
        <end position="100"/>
    </location>
</feature>